<dbReference type="InterPro" id="IPR045467">
    <property type="entry name" value="DUF6497"/>
</dbReference>
<evidence type="ECO:0000313" key="1">
    <source>
        <dbReference type="EMBL" id="GHC49564.1"/>
    </source>
</evidence>
<keyword evidence="2" id="KW-1185">Reference proteome</keyword>
<reference evidence="1" key="1">
    <citation type="journal article" date="2014" name="Int. J. Syst. Evol. Microbiol.">
        <title>Complete genome sequence of Corynebacterium casei LMG S-19264T (=DSM 44701T), isolated from a smear-ripened cheese.</title>
        <authorList>
            <consortium name="US DOE Joint Genome Institute (JGI-PGF)"/>
            <person name="Walter F."/>
            <person name="Albersmeier A."/>
            <person name="Kalinowski J."/>
            <person name="Ruckert C."/>
        </authorList>
    </citation>
    <scope>NUCLEOTIDE SEQUENCE</scope>
    <source>
        <strain evidence="1">KCTC 23310</strain>
    </source>
</reference>
<dbReference type="AlphaFoldDB" id="A0A918TIT2"/>
<protein>
    <recommendedName>
        <fullName evidence="3">Acetolactate synthase</fullName>
    </recommendedName>
</protein>
<evidence type="ECO:0000313" key="2">
    <source>
        <dbReference type="Proteomes" id="UP000638981"/>
    </source>
</evidence>
<dbReference type="EMBL" id="BMYJ01000002">
    <property type="protein sequence ID" value="GHC49564.1"/>
    <property type="molecule type" value="Genomic_DNA"/>
</dbReference>
<gene>
    <name evidence="1" type="ORF">GCM10007315_09690</name>
</gene>
<reference evidence="1" key="2">
    <citation type="submission" date="2020-09" db="EMBL/GenBank/DDBJ databases">
        <authorList>
            <person name="Sun Q."/>
            <person name="Kim S."/>
        </authorList>
    </citation>
    <scope>NUCLEOTIDE SEQUENCE</scope>
    <source>
        <strain evidence="1">KCTC 23310</strain>
    </source>
</reference>
<proteinExistence type="predicted"/>
<dbReference type="Pfam" id="PF20107">
    <property type="entry name" value="DUF6497"/>
    <property type="match status" value="1"/>
</dbReference>
<evidence type="ECO:0008006" key="3">
    <source>
        <dbReference type="Google" id="ProtNLM"/>
    </source>
</evidence>
<sequence>MEEVTELLTTPSGLIVSLIEVVNDAPGPEGLTTRFRFLAPDLAGVDFDLAAADMLHLCQSYALSQLPKIGPEASQIIISLSDRLVPFGEAAPEALQYFEAYRIENGECVWEMY</sequence>
<comment type="caution">
    <text evidence="1">The sequence shown here is derived from an EMBL/GenBank/DDBJ whole genome shotgun (WGS) entry which is preliminary data.</text>
</comment>
<organism evidence="1 2">
    <name type="scientific">Neogemmobacter tilapiae</name>
    <dbReference type="NCBI Taxonomy" id="875041"/>
    <lineage>
        <taxon>Bacteria</taxon>
        <taxon>Pseudomonadati</taxon>
        <taxon>Pseudomonadota</taxon>
        <taxon>Alphaproteobacteria</taxon>
        <taxon>Rhodobacterales</taxon>
        <taxon>Paracoccaceae</taxon>
        <taxon>Neogemmobacter</taxon>
    </lineage>
</organism>
<name>A0A918TIT2_9RHOB</name>
<accession>A0A918TIT2</accession>
<dbReference type="RefSeq" id="WP_189410487.1">
    <property type="nucleotide sequence ID" value="NZ_BMYJ01000002.1"/>
</dbReference>
<dbReference type="Proteomes" id="UP000638981">
    <property type="component" value="Unassembled WGS sequence"/>
</dbReference>